<accession>A0A9P3GTG7</accession>
<organism evidence="2 3">
    <name type="scientific">Phanerochaete sordida</name>
    <dbReference type="NCBI Taxonomy" id="48140"/>
    <lineage>
        <taxon>Eukaryota</taxon>
        <taxon>Fungi</taxon>
        <taxon>Dikarya</taxon>
        <taxon>Basidiomycota</taxon>
        <taxon>Agaricomycotina</taxon>
        <taxon>Agaricomycetes</taxon>
        <taxon>Polyporales</taxon>
        <taxon>Phanerochaetaceae</taxon>
        <taxon>Phanerochaete</taxon>
    </lineage>
</organism>
<dbReference type="AlphaFoldDB" id="A0A9P3GTG7"/>
<keyword evidence="3" id="KW-1185">Reference proteome</keyword>
<sequence length="73" mass="7843">MLMSCVRSASRDSLFHSKGRTACGRRAAKELLGAAKELIAHSDLACKNRDALDIEDPDGQDTDSVDNVEPAPD</sequence>
<dbReference type="EMBL" id="BPQB01000150">
    <property type="protein sequence ID" value="GJF00395.1"/>
    <property type="molecule type" value="Genomic_DNA"/>
</dbReference>
<comment type="caution">
    <text evidence="2">The sequence shown here is derived from an EMBL/GenBank/DDBJ whole genome shotgun (WGS) entry which is preliminary data.</text>
</comment>
<dbReference type="Proteomes" id="UP000703269">
    <property type="component" value="Unassembled WGS sequence"/>
</dbReference>
<evidence type="ECO:0000313" key="3">
    <source>
        <dbReference type="Proteomes" id="UP000703269"/>
    </source>
</evidence>
<evidence type="ECO:0000313" key="2">
    <source>
        <dbReference type="EMBL" id="GJF00395.1"/>
    </source>
</evidence>
<gene>
    <name evidence="2" type="ORF">PsYK624_166820</name>
</gene>
<proteinExistence type="predicted"/>
<reference evidence="2 3" key="1">
    <citation type="submission" date="2021-08" db="EMBL/GenBank/DDBJ databases">
        <title>Draft Genome Sequence of Phanerochaete sordida strain YK-624.</title>
        <authorList>
            <person name="Mori T."/>
            <person name="Dohra H."/>
            <person name="Suzuki T."/>
            <person name="Kawagishi H."/>
            <person name="Hirai H."/>
        </authorList>
    </citation>
    <scope>NUCLEOTIDE SEQUENCE [LARGE SCALE GENOMIC DNA]</scope>
    <source>
        <strain evidence="2 3">YK-624</strain>
    </source>
</reference>
<feature type="compositionally biased region" description="Acidic residues" evidence="1">
    <location>
        <begin position="53"/>
        <end position="73"/>
    </location>
</feature>
<evidence type="ECO:0000256" key="1">
    <source>
        <dbReference type="SAM" id="MobiDB-lite"/>
    </source>
</evidence>
<feature type="region of interest" description="Disordered" evidence="1">
    <location>
        <begin position="51"/>
        <end position="73"/>
    </location>
</feature>
<name>A0A9P3GTG7_9APHY</name>
<protein>
    <submittedName>
        <fullName evidence="2">Uncharacterized protein</fullName>
    </submittedName>
</protein>